<reference evidence="3 4" key="1">
    <citation type="journal article" date="2004" name="Science">
        <title>A predator unmasked: life cycle of Bdellovibrio bacteriovorus from a genomic perspective.</title>
        <authorList>
            <person name="Rendulic S."/>
            <person name="Jagtap P."/>
            <person name="Rosinus A."/>
            <person name="Eppinger M."/>
            <person name="Baar C."/>
            <person name="Lanz C."/>
            <person name="Keller H."/>
            <person name="Lambert C."/>
            <person name="Evans K.J."/>
            <person name="Goesmann A."/>
            <person name="Meyer F."/>
            <person name="Sockett R.E."/>
            <person name="Schuster S.C."/>
        </authorList>
    </citation>
    <scope>NUCLEOTIDE SEQUENCE [LARGE SCALE GENOMIC DNA]</scope>
    <source>
        <strain evidence="4">ATCC 15356 / DSM 50701 / NCIMB 9529 / HD100</strain>
    </source>
</reference>
<keyword evidence="2" id="KW-1133">Transmembrane helix</keyword>
<dbReference type="KEGG" id="bba:Bd2726"/>
<dbReference type="HOGENOM" id="CLU_321523_0_0_7"/>
<organism evidence="3 4">
    <name type="scientific">Bdellovibrio bacteriovorus (strain ATCC 15356 / DSM 50701 / NCIMB 9529 / HD100)</name>
    <dbReference type="NCBI Taxonomy" id="264462"/>
    <lineage>
        <taxon>Bacteria</taxon>
        <taxon>Pseudomonadati</taxon>
        <taxon>Bdellovibrionota</taxon>
        <taxon>Bdellovibrionia</taxon>
        <taxon>Bdellovibrionales</taxon>
        <taxon>Pseudobdellovibrionaceae</taxon>
        <taxon>Bdellovibrio</taxon>
    </lineage>
</organism>
<sequence length="924" mass="102660">MKSCRSMGRSVLNNRGSAFVQALVAVGVVGVMIYFLSPTVIKHRSQVTKTASIITARLALHSMVDYTLFGIRQRWCFSESWMQESCGASTPPKAVEILSHPRSVERLLMKQESVDFLRAIGIANPEKVPLEDGISQEINLANFSTMHPVYKIVADLKGYTVEFIQIQITRDVRAAIPEYGREVYLKVVVRLLNSQKKVIEVGSSKLETTSFVGVYPREVGSFALLVAGDLRLDKESASDLGVGGAYFKQHGSREQTIKYPGLTFESPVFVNGAIHLPKAPDLAVDIAEGDTVYTPVTFKDKVILGYGPIKRENVEFRPRSAGNQVDQFWSNIRQFGGFQKGVEVDGERDLGLDYLSGYATGAGNPNANLMALCKRHEDRKYNLNTTANSQLTGALLSKSGSKYNYRLALTDGNLFNPQTKEVDKPTVRNFFSSDLLKDWGLTSRATPVSKFKMRFGNLEVEGEVPLDGTVTLEPKIDLRPLERSIERQLSAAEAGLDDARRDLNQAARAVERARRDVNEAEDDLERARNRVPADPARVSQARYNLNNAQNDLRNAEAEKNRQEQQVENSEKRVSELRGNLSEVRSNMGIQPKINITMKNPVKAGDNPENTNASFKDLEIKFENGHVLVNSNGDRIPVSFEFEAFDVAYYKGYSMRPWSNNNRGALVFNPDGGGFDVSQTLLDSRGQSKGGLPEGEDPYVNLDLACKTLGTNTSAFAGTDWSKSFAPNSKHSWSFTNKYEDRKDLILDGGNAYAPPGGMGTAVFHVVSMAKTCIIESSANLVSGFLNCEKLVIRSRSSKLRIIGSIIVSQGIEIDEQAYKHGIVWSTIYHPMATFELRQSGILKGLNAQDCTTINRYPVWHPYPSMRDVSNLYKCNSLSLRAKADPFRWTAVDPDCGLINNSNSTMCKNRLMRFYVLEVSRESGI</sequence>
<name>Q6MJP4_BDEBA</name>
<dbReference type="eggNOG" id="COG1566">
    <property type="taxonomic scope" value="Bacteria"/>
</dbReference>
<dbReference type="Gene3D" id="1.20.120.330">
    <property type="entry name" value="Nucleotidyltransferases domain 2"/>
    <property type="match status" value="1"/>
</dbReference>
<dbReference type="Proteomes" id="UP000008080">
    <property type="component" value="Chromosome"/>
</dbReference>
<feature type="compositionally biased region" description="Basic and acidic residues" evidence="1">
    <location>
        <begin position="556"/>
        <end position="575"/>
    </location>
</feature>
<keyword evidence="2" id="KW-0472">Membrane</keyword>
<feature type="region of interest" description="Disordered" evidence="1">
    <location>
        <begin position="556"/>
        <end position="578"/>
    </location>
</feature>
<feature type="transmembrane region" description="Helical" evidence="2">
    <location>
        <begin position="12"/>
        <end position="36"/>
    </location>
</feature>
<keyword evidence="4" id="KW-1185">Reference proteome</keyword>
<evidence type="ECO:0000313" key="4">
    <source>
        <dbReference type="Proteomes" id="UP000008080"/>
    </source>
</evidence>
<evidence type="ECO:0000313" key="3">
    <source>
        <dbReference type="EMBL" id="CAE80516.1"/>
    </source>
</evidence>
<accession>Q6MJP4</accession>
<dbReference type="STRING" id="264462.Bd2726"/>
<dbReference type="AlphaFoldDB" id="Q6MJP4"/>
<evidence type="ECO:0000256" key="2">
    <source>
        <dbReference type="SAM" id="Phobius"/>
    </source>
</evidence>
<proteinExistence type="predicted"/>
<dbReference type="SUPFAM" id="SSF57997">
    <property type="entry name" value="Tropomyosin"/>
    <property type="match status" value="1"/>
</dbReference>
<protein>
    <submittedName>
        <fullName evidence="3">Uncharacterized protein</fullName>
    </submittedName>
</protein>
<evidence type="ECO:0000256" key="1">
    <source>
        <dbReference type="SAM" id="MobiDB-lite"/>
    </source>
</evidence>
<gene>
    <name evidence="3" type="ordered locus">Bd2726</name>
</gene>
<keyword evidence="2" id="KW-0812">Transmembrane</keyword>
<dbReference type="EMBL" id="BX842653">
    <property type="protein sequence ID" value="CAE80516.1"/>
    <property type="molecule type" value="Genomic_DNA"/>
</dbReference>